<dbReference type="RefSeq" id="XP_004362986.1">
    <property type="nucleotide sequence ID" value="XM_004362929.1"/>
</dbReference>
<feature type="compositionally biased region" description="Basic and acidic residues" evidence="1">
    <location>
        <begin position="24"/>
        <end position="34"/>
    </location>
</feature>
<feature type="compositionally biased region" description="Low complexity" evidence="1">
    <location>
        <begin position="10"/>
        <end position="21"/>
    </location>
</feature>
<organism evidence="2 3">
    <name type="scientific">Cavenderia fasciculata</name>
    <name type="common">Slime mold</name>
    <name type="synonym">Dictyostelium fasciculatum</name>
    <dbReference type="NCBI Taxonomy" id="261658"/>
    <lineage>
        <taxon>Eukaryota</taxon>
        <taxon>Amoebozoa</taxon>
        <taxon>Evosea</taxon>
        <taxon>Eumycetozoa</taxon>
        <taxon>Dictyostelia</taxon>
        <taxon>Acytosteliales</taxon>
        <taxon>Cavenderiaceae</taxon>
        <taxon>Cavenderia</taxon>
    </lineage>
</organism>
<dbReference type="Proteomes" id="UP000007797">
    <property type="component" value="Unassembled WGS sequence"/>
</dbReference>
<feature type="compositionally biased region" description="Polar residues" evidence="1">
    <location>
        <begin position="54"/>
        <end position="64"/>
    </location>
</feature>
<dbReference type="KEGG" id="dfa:DFA_03382"/>
<evidence type="ECO:0000313" key="3">
    <source>
        <dbReference type="Proteomes" id="UP000007797"/>
    </source>
</evidence>
<feature type="region of interest" description="Disordered" evidence="1">
    <location>
        <begin position="1"/>
        <end position="34"/>
    </location>
</feature>
<sequence length="575" mass="66290">MSDHRHNHFDLNNNNNNNNNLHHNHFETNHNHNHFDLNNNNLHPYVNHDHHPIHSTSNSNSNLNVHIPIQDDVSSNSSISSSSNYSNGSISGSNSSSSGQYQVFEFFGTPIIPLLSFLQNSVDYINYRATREGEISPSIYNDATRIQVLNLLDIRKVVMANIKLVDHVFNMSGDPEFGIQIILSKSDLTLVNMISIGYLLLVLRIYPTLLANIDKFFKSILSPQGFLTYQEECNLMKKNIVTHFDTQFFWCWIEHFSHGHMGALYKGISSLCADYNAKYPESQINFPFNVCSFSPATSTTDFSNHSDPTTSTAAYNSNETTPAVYSTSSQEDTQTMMEDELIDDQEYNSERESISYCLPKNLWHLKQNEQIEKRVLDYLTFENQQFTVEGCNAFSETSSLSFTEYMDNILFKIRSSFESTLSIYLSTSSFYWFDNSGLAQYMLYCINVQKTIHAMSNVNREGKERIFDYMTTVDDHWKYRTRSITSTKECEEKKEILLKDIEQETNHLKEIQSPNQNTLDRLATLQSINQYIRDNLASINSNHDTKPENNYYSVDVLETKFNDLIAGYNHVIRKN</sequence>
<evidence type="ECO:0000256" key="1">
    <source>
        <dbReference type="SAM" id="MobiDB-lite"/>
    </source>
</evidence>
<accession>F4PHF1</accession>
<keyword evidence="3" id="KW-1185">Reference proteome</keyword>
<proteinExistence type="predicted"/>
<dbReference type="EMBL" id="GL883006">
    <property type="protein sequence ID" value="EGG25135.1"/>
    <property type="molecule type" value="Genomic_DNA"/>
</dbReference>
<name>F4PHF1_CACFS</name>
<reference evidence="3" key="1">
    <citation type="journal article" date="2011" name="Genome Res.">
        <title>Phylogeny-wide analysis of social amoeba genomes highlights ancient origins for complex intercellular communication.</title>
        <authorList>
            <person name="Heidel A.J."/>
            <person name="Lawal H.M."/>
            <person name="Felder M."/>
            <person name="Schilde C."/>
            <person name="Helps N.R."/>
            <person name="Tunggal B."/>
            <person name="Rivero F."/>
            <person name="John U."/>
            <person name="Schleicher M."/>
            <person name="Eichinger L."/>
            <person name="Platzer M."/>
            <person name="Noegel A.A."/>
            <person name="Schaap P."/>
            <person name="Gloeckner G."/>
        </authorList>
    </citation>
    <scope>NUCLEOTIDE SEQUENCE [LARGE SCALE GENOMIC DNA]</scope>
    <source>
        <strain evidence="3">SH3</strain>
    </source>
</reference>
<evidence type="ECO:0000313" key="2">
    <source>
        <dbReference type="EMBL" id="EGG25135.1"/>
    </source>
</evidence>
<dbReference type="AlphaFoldDB" id="F4PHF1"/>
<gene>
    <name evidence="2" type="ORF">DFA_03382</name>
</gene>
<feature type="region of interest" description="Disordered" evidence="1">
    <location>
        <begin position="46"/>
        <end position="65"/>
    </location>
</feature>
<feature type="region of interest" description="Disordered" evidence="1">
    <location>
        <begin position="301"/>
        <end position="332"/>
    </location>
</feature>
<protein>
    <submittedName>
        <fullName evidence="2">Uncharacterized protein</fullName>
    </submittedName>
</protein>
<dbReference type="GeneID" id="14876679"/>